<dbReference type="EMBL" id="BT086065">
    <property type="protein sequence ID" value="ACR36418.1"/>
    <property type="molecule type" value="mRNA"/>
</dbReference>
<feature type="compositionally biased region" description="Low complexity" evidence="1">
    <location>
        <begin position="61"/>
        <end position="74"/>
    </location>
</feature>
<sequence length="101" mass="10733">MTSCMAPDTRNAASTPAAAPKRARTGRYTQGRSTPGTMRFHRRPQKSRREEARYGRSNCGSSSAPSSARASAAADARKSSSMRYTCAPSNTGTAYAGIRAL</sequence>
<feature type="region of interest" description="Disordered" evidence="1">
    <location>
        <begin position="1"/>
        <end position="101"/>
    </location>
</feature>
<name>C4J5G8_MAIZE</name>
<feature type="compositionally biased region" description="Low complexity" evidence="1">
    <location>
        <begin position="9"/>
        <end position="20"/>
    </location>
</feature>
<evidence type="ECO:0000313" key="2">
    <source>
        <dbReference type="EMBL" id="ACR36418.1"/>
    </source>
</evidence>
<evidence type="ECO:0000256" key="1">
    <source>
        <dbReference type="SAM" id="MobiDB-lite"/>
    </source>
</evidence>
<protein>
    <submittedName>
        <fullName evidence="2">Uncharacterized protein</fullName>
    </submittedName>
</protein>
<feature type="compositionally biased region" description="Polar residues" evidence="1">
    <location>
        <begin position="27"/>
        <end position="36"/>
    </location>
</feature>
<dbReference type="AlphaFoldDB" id="C4J5G8"/>
<proteinExistence type="evidence at transcript level"/>
<dbReference type="EMBL" id="BT086502">
    <property type="protein sequence ID" value="ACR36855.1"/>
    <property type="molecule type" value="mRNA"/>
</dbReference>
<reference evidence="2" key="2">
    <citation type="submission" date="2012-06" db="EMBL/GenBank/DDBJ databases">
        <authorList>
            <person name="Yu Y."/>
            <person name="Currie J."/>
            <person name="Lomeli R."/>
            <person name="Angelova A."/>
            <person name="Collura K."/>
            <person name="Wissotski M."/>
            <person name="Campos D."/>
            <person name="Kudrna D."/>
            <person name="Golser W."/>
            <person name="Ashely E."/>
            <person name="Descour A."/>
            <person name="Fernandes J."/>
            <person name="Soderlund C."/>
            <person name="Walbot V."/>
        </authorList>
    </citation>
    <scope>NUCLEOTIDE SEQUENCE</scope>
    <source>
        <strain evidence="2">B73</strain>
    </source>
</reference>
<accession>C4J5G8</accession>
<reference evidence="2" key="1">
    <citation type="journal article" date="2009" name="PLoS Genet.">
        <title>Sequencing, mapping, and analysis of 27,455 maize full-length cDNAs.</title>
        <authorList>
            <person name="Soderlund C."/>
            <person name="Descour A."/>
            <person name="Kudrna D."/>
            <person name="Bomhoff M."/>
            <person name="Boyd L."/>
            <person name="Currie J."/>
            <person name="Angelova A."/>
            <person name="Collura K."/>
            <person name="Wissotski M."/>
            <person name="Ashley E."/>
            <person name="Morrow D."/>
            <person name="Fernandes J."/>
            <person name="Walbot V."/>
            <person name="Yu Y."/>
        </authorList>
    </citation>
    <scope>NUCLEOTIDE SEQUENCE</scope>
    <source>
        <strain evidence="2">B73</strain>
    </source>
</reference>
<organism evidence="2">
    <name type="scientific">Zea mays</name>
    <name type="common">Maize</name>
    <dbReference type="NCBI Taxonomy" id="4577"/>
    <lineage>
        <taxon>Eukaryota</taxon>
        <taxon>Viridiplantae</taxon>
        <taxon>Streptophyta</taxon>
        <taxon>Embryophyta</taxon>
        <taxon>Tracheophyta</taxon>
        <taxon>Spermatophyta</taxon>
        <taxon>Magnoliopsida</taxon>
        <taxon>Liliopsida</taxon>
        <taxon>Poales</taxon>
        <taxon>Poaceae</taxon>
        <taxon>PACMAD clade</taxon>
        <taxon>Panicoideae</taxon>
        <taxon>Andropogonodae</taxon>
        <taxon>Andropogoneae</taxon>
        <taxon>Tripsacinae</taxon>
        <taxon>Zea</taxon>
    </lineage>
</organism>